<evidence type="ECO:0000313" key="2">
    <source>
        <dbReference type="Proteomes" id="UP000663873"/>
    </source>
</evidence>
<proteinExistence type="predicted"/>
<comment type="caution">
    <text evidence="1">The sequence shown here is derived from an EMBL/GenBank/DDBJ whole genome shotgun (WGS) entry which is preliminary data.</text>
</comment>
<evidence type="ECO:0000313" key="1">
    <source>
        <dbReference type="EMBL" id="CAF4685450.1"/>
    </source>
</evidence>
<dbReference type="EMBL" id="CAJOBP010033172">
    <property type="protein sequence ID" value="CAF4685450.1"/>
    <property type="molecule type" value="Genomic_DNA"/>
</dbReference>
<organism evidence="1 2">
    <name type="scientific">Rotaria socialis</name>
    <dbReference type="NCBI Taxonomy" id="392032"/>
    <lineage>
        <taxon>Eukaryota</taxon>
        <taxon>Metazoa</taxon>
        <taxon>Spiralia</taxon>
        <taxon>Gnathifera</taxon>
        <taxon>Rotifera</taxon>
        <taxon>Eurotatoria</taxon>
        <taxon>Bdelloidea</taxon>
        <taxon>Philodinida</taxon>
        <taxon>Philodinidae</taxon>
        <taxon>Rotaria</taxon>
    </lineage>
</organism>
<gene>
    <name evidence="1" type="ORF">UJA718_LOCUS35473</name>
</gene>
<name>A0A821HN33_9BILA</name>
<feature type="non-terminal residue" evidence="1">
    <location>
        <position position="1"/>
    </location>
</feature>
<protein>
    <submittedName>
        <fullName evidence="1">Uncharacterized protein</fullName>
    </submittedName>
</protein>
<reference evidence="1" key="1">
    <citation type="submission" date="2021-02" db="EMBL/GenBank/DDBJ databases">
        <authorList>
            <person name="Nowell W R."/>
        </authorList>
    </citation>
    <scope>NUCLEOTIDE SEQUENCE</scope>
</reference>
<dbReference type="Proteomes" id="UP000663873">
    <property type="component" value="Unassembled WGS sequence"/>
</dbReference>
<dbReference type="AlphaFoldDB" id="A0A821HN33"/>
<sequence length="74" mass="8660">LVSLLFMQHLNKNARACPNPEIIASQLVSIRNIYLRQELYTISNKIQEQYKERLPALRLVSIAAYEQVFNRQVT</sequence>
<accession>A0A821HN33</accession>
<keyword evidence="2" id="KW-1185">Reference proteome</keyword>